<accession>A0AAW8YGS0</accession>
<gene>
    <name evidence="2" type="ORF">R0G89_05370</name>
</gene>
<dbReference type="AlphaFoldDB" id="A0AAW8YGS0"/>
<feature type="compositionally biased region" description="Low complexity" evidence="1">
    <location>
        <begin position="155"/>
        <end position="169"/>
    </location>
</feature>
<reference evidence="2" key="2">
    <citation type="submission" date="2023-10" db="EMBL/GenBank/DDBJ databases">
        <authorList>
            <person name="Khurajog B."/>
        </authorList>
    </citation>
    <scope>NUCLEOTIDE SEQUENCE</scope>
    <source>
        <strain evidence="2">BF9</strain>
    </source>
</reference>
<evidence type="ECO:0000313" key="2">
    <source>
        <dbReference type="EMBL" id="MDV2621160.1"/>
    </source>
</evidence>
<name>A0AAW8YGS0_PEDAC</name>
<evidence type="ECO:0000256" key="1">
    <source>
        <dbReference type="SAM" id="MobiDB-lite"/>
    </source>
</evidence>
<dbReference type="NCBIfam" id="NF047353">
    <property type="entry name" value="tube_lmo2291"/>
    <property type="match status" value="1"/>
</dbReference>
<dbReference type="Proteomes" id="UP001280897">
    <property type="component" value="Unassembled WGS sequence"/>
</dbReference>
<feature type="region of interest" description="Disordered" evidence="1">
    <location>
        <begin position="154"/>
        <end position="180"/>
    </location>
</feature>
<sequence>MPEKTLKRPENWVNKLEIDLNGGQDPTAEGDDVKNAKWANISQGILSMTPAANATSETQNFWNGKGWGETDETGKRVTFAITGQRVVGDPAQDYIAARFMAMGDALRTLVRWTDQGGNTITANCTLTSIVPFGGNANARQTFSFTLSMNGVPVPGTNGTNNDDGTGQNGIISGDGGQLGK</sequence>
<dbReference type="EMBL" id="JAWJAV010000003">
    <property type="protein sequence ID" value="MDV2621160.1"/>
    <property type="molecule type" value="Genomic_DNA"/>
</dbReference>
<dbReference type="RefSeq" id="WP_032540560.1">
    <property type="nucleotide sequence ID" value="NZ_CP126697.1"/>
</dbReference>
<evidence type="ECO:0000313" key="3">
    <source>
        <dbReference type="Proteomes" id="UP001280897"/>
    </source>
</evidence>
<organism evidence="2 3">
    <name type="scientific">Pediococcus acidilactici</name>
    <dbReference type="NCBI Taxonomy" id="1254"/>
    <lineage>
        <taxon>Bacteria</taxon>
        <taxon>Bacillati</taxon>
        <taxon>Bacillota</taxon>
        <taxon>Bacilli</taxon>
        <taxon>Lactobacillales</taxon>
        <taxon>Lactobacillaceae</taxon>
        <taxon>Pediococcus</taxon>
        <taxon>Pediococcus acidilactici group</taxon>
    </lineage>
</organism>
<reference evidence="2" key="1">
    <citation type="journal article" date="2023" name="PeerJ">
        <title>Selection and evaluation of lactic acid bacteria from chicken feces in Thailand as potential probiotics.</title>
        <authorList>
            <person name="Khurajog B."/>
            <person name="Disastra Y."/>
            <person name="Lawwyne L.D."/>
            <person name="Sirichokchatchawan W."/>
            <person name="Niyomtham W."/>
            <person name="Yindee J."/>
            <person name="Hampson D.J."/>
            <person name="Prapasarakul N."/>
        </authorList>
    </citation>
    <scope>NUCLEOTIDE SEQUENCE</scope>
    <source>
        <strain evidence="2">BF9</strain>
    </source>
</reference>
<proteinExistence type="predicted"/>
<comment type="caution">
    <text evidence="2">The sequence shown here is derived from an EMBL/GenBank/DDBJ whole genome shotgun (WGS) entry which is preliminary data.</text>
</comment>
<protein>
    <submittedName>
        <fullName evidence="2">Capsid protein</fullName>
    </submittedName>
</protein>